<keyword evidence="8 12" id="KW-0333">Golgi apparatus</keyword>
<comment type="similarity">
    <text evidence="2 12">Belongs to the adaptor complexes small subunit family.</text>
</comment>
<evidence type="ECO:0000256" key="4">
    <source>
        <dbReference type="ARBA" id="ARBA00022448"/>
    </source>
</evidence>
<dbReference type="GO" id="GO:0000139">
    <property type="term" value="C:Golgi membrane"/>
    <property type="evidence" value="ECO:0007669"/>
    <property type="project" value="UniProtKB-SubCell"/>
</dbReference>
<keyword evidence="15" id="KW-1185">Reference proteome</keyword>
<evidence type="ECO:0000313" key="15">
    <source>
        <dbReference type="Proteomes" id="UP001165289"/>
    </source>
</evidence>
<protein>
    <recommendedName>
        <fullName evidence="12">Coatomer subunit zeta</fullName>
    </recommendedName>
</protein>
<gene>
    <name evidence="14" type="ORF">LOD99_2996</name>
</gene>
<evidence type="ECO:0000256" key="5">
    <source>
        <dbReference type="ARBA" id="ARBA00022490"/>
    </source>
</evidence>
<keyword evidence="10 12" id="KW-0968">Cytoplasmic vesicle</keyword>
<evidence type="ECO:0000256" key="10">
    <source>
        <dbReference type="ARBA" id="ARBA00023329"/>
    </source>
</evidence>
<evidence type="ECO:0000256" key="2">
    <source>
        <dbReference type="ARBA" id="ARBA00006972"/>
    </source>
</evidence>
<dbReference type="GO" id="GO:0006891">
    <property type="term" value="P:intra-Golgi vesicle-mediated transport"/>
    <property type="evidence" value="ECO:0007669"/>
    <property type="project" value="TreeGrafter"/>
</dbReference>
<feature type="domain" description="AP complex mu/sigma subunit" evidence="13">
    <location>
        <begin position="12"/>
        <end position="150"/>
    </location>
</feature>
<keyword evidence="4 12" id="KW-0813">Transport</keyword>
<evidence type="ECO:0000256" key="7">
    <source>
        <dbReference type="ARBA" id="ARBA00022927"/>
    </source>
</evidence>
<organism evidence="14 15">
    <name type="scientific">Oopsacas minuta</name>
    <dbReference type="NCBI Taxonomy" id="111878"/>
    <lineage>
        <taxon>Eukaryota</taxon>
        <taxon>Metazoa</taxon>
        <taxon>Porifera</taxon>
        <taxon>Hexactinellida</taxon>
        <taxon>Hexasterophora</taxon>
        <taxon>Lyssacinosida</taxon>
        <taxon>Leucopsacidae</taxon>
        <taxon>Oopsacas</taxon>
    </lineage>
</organism>
<evidence type="ECO:0000256" key="9">
    <source>
        <dbReference type="ARBA" id="ARBA00023136"/>
    </source>
</evidence>
<dbReference type="FunFam" id="3.30.450.60:FF:000013">
    <property type="entry name" value="Coatomer subunit zeta"/>
    <property type="match status" value="1"/>
</dbReference>
<evidence type="ECO:0000256" key="8">
    <source>
        <dbReference type="ARBA" id="ARBA00023034"/>
    </source>
</evidence>
<evidence type="ECO:0000313" key="14">
    <source>
        <dbReference type="EMBL" id="KAI6654151.1"/>
    </source>
</evidence>
<evidence type="ECO:0000259" key="13">
    <source>
        <dbReference type="Pfam" id="PF01217"/>
    </source>
</evidence>
<dbReference type="GO" id="GO:0006890">
    <property type="term" value="P:retrograde vesicle-mediated transport, Golgi to endoplasmic reticulum"/>
    <property type="evidence" value="ECO:0007669"/>
    <property type="project" value="UniProtKB-UniRule"/>
</dbReference>
<keyword evidence="6 12" id="KW-0931">ER-Golgi transport</keyword>
<evidence type="ECO:0000256" key="1">
    <source>
        <dbReference type="ARBA" id="ARBA00004255"/>
    </source>
</evidence>
<evidence type="ECO:0000256" key="3">
    <source>
        <dbReference type="ARBA" id="ARBA00011775"/>
    </source>
</evidence>
<evidence type="ECO:0000256" key="12">
    <source>
        <dbReference type="RuleBase" id="RU366053"/>
    </source>
</evidence>
<evidence type="ECO:0000256" key="11">
    <source>
        <dbReference type="ARBA" id="ARBA00045555"/>
    </source>
</evidence>
<dbReference type="InterPro" id="IPR011012">
    <property type="entry name" value="Longin-like_dom_sf"/>
</dbReference>
<comment type="subcellular location">
    <subcellularLocation>
        <location evidence="12">Cytoplasm</location>
    </subcellularLocation>
    <subcellularLocation>
        <location evidence="1 12">Golgi apparatus membrane</location>
        <topology evidence="1 12">Peripheral membrane protein</topology>
        <orientation evidence="1 12">Cytoplasmic side</orientation>
    </subcellularLocation>
    <subcellularLocation>
        <location evidence="12">Cytoplasmic vesicle</location>
        <location evidence="12">COPI-coated vesicle membrane</location>
        <topology evidence="12">Peripheral membrane protein</topology>
        <orientation evidence="12">Cytoplasmic side</orientation>
    </subcellularLocation>
</comment>
<dbReference type="Gene3D" id="3.30.450.60">
    <property type="match status" value="1"/>
</dbReference>
<dbReference type="Pfam" id="PF01217">
    <property type="entry name" value="Clat_adaptor_s"/>
    <property type="match status" value="1"/>
</dbReference>
<dbReference type="GO" id="GO:0006886">
    <property type="term" value="P:intracellular protein transport"/>
    <property type="evidence" value="ECO:0007669"/>
    <property type="project" value="TreeGrafter"/>
</dbReference>
<reference evidence="14 15" key="1">
    <citation type="journal article" date="2023" name="BMC Biol.">
        <title>The compact genome of the sponge Oopsacas minuta (Hexactinellida) is lacking key metazoan core genes.</title>
        <authorList>
            <person name="Santini S."/>
            <person name="Schenkelaars Q."/>
            <person name="Jourda C."/>
            <person name="Duchesne M."/>
            <person name="Belahbib H."/>
            <person name="Rocher C."/>
            <person name="Selva M."/>
            <person name="Riesgo A."/>
            <person name="Vervoort M."/>
            <person name="Leys S.P."/>
            <person name="Kodjabachian L."/>
            <person name="Le Bivic A."/>
            <person name="Borchiellini C."/>
            <person name="Claverie J.M."/>
            <person name="Renard E."/>
        </authorList>
    </citation>
    <scope>NUCLEOTIDE SEQUENCE [LARGE SCALE GENOMIC DNA]</scope>
    <source>
        <strain evidence="14">SPO-2</strain>
    </source>
</reference>
<keyword evidence="7 12" id="KW-0653">Protein transport</keyword>
<dbReference type="EMBL" id="JAKMXF010000233">
    <property type="protein sequence ID" value="KAI6654151.1"/>
    <property type="molecule type" value="Genomic_DNA"/>
</dbReference>
<evidence type="ECO:0000256" key="6">
    <source>
        <dbReference type="ARBA" id="ARBA00022892"/>
    </source>
</evidence>
<dbReference type="AlphaFoldDB" id="A0AAV7JZM4"/>
<comment type="function">
    <text evidence="11">The coatomer is a cytosolic protein complex that binds to dilysine motifs and reversibly associates with Golgi non-clathrin-coated vesicles, which further mediate biosynthetic protein transport from the ER, via the Golgi up to the trans Golgi network. Coatomer complex is required for budding from Golgi membranes, and is essential for the retrograde Golgi-to-ER transport of dilysine-tagged proteins. The zeta subunit may be involved in regulating the coat assembly and, hence, the rate of biosynthetic protein transport due to its association-dissociation properties with the coatomer complex.</text>
</comment>
<comment type="subunit">
    <text evidence="3 12">Oligomeric complex that consists of at least the alpha, beta, beta', gamma, delta, epsilon and zeta subunits.</text>
</comment>
<comment type="caution">
    <text evidence="14">The sequence shown here is derived from an EMBL/GenBank/DDBJ whole genome shotgun (WGS) entry which is preliminary data.</text>
</comment>
<accession>A0AAV7JZM4</accession>
<dbReference type="PANTHER" id="PTHR11043">
    <property type="entry name" value="ZETA-COAT PROTEIN"/>
    <property type="match status" value="1"/>
</dbReference>
<sequence length="184" mass="20864">MDSSLFEPSLETVKAILILDNNGDRIVSQYFNDPLHTSYKDQRTFEEKIFKKTKKSDSEIILLDHMTVVYRSSIDLLFYVIGSVNENELMLMGLLNTLFESLNLVLKRNLEKKAIVTSLNVVLMILDEICNGGVILECDSNLVAQRVTVSRHEESTYKEILSEQSIGSVLQTAKETLKRSILSS</sequence>
<dbReference type="SUPFAM" id="SSF64356">
    <property type="entry name" value="SNARE-like"/>
    <property type="match status" value="1"/>
</dbReference>
<keyword evidence="9 12" id="KW-0472">Membrane</keyword>
<proteinExistence type="inferred from homology"/>
<dbReference type="Proteomes" id="UP001165289">
    <property type="component" value="Unassembled WGS sequence"/>
</dbReference>
<name>A0AAV7JZM4_9METZ</name>
<keyword evidence="5 12" id="KW-0963">Cytoplasm</keyword>
<dbReference type="InterPro" id="IPR022775">
    <property type="entry name" value="AP_mu_sigma_su"/>
</dbReference>
<dbReference type="PANTHER" id="PTHR11043:SF0">
    <property type="entry name" value="COATOMER SUBUNIT ZETA"/>
    <property type="match status" value="1"/>
</dbReference>
<dbReference type="GO" id="GO:0030126">
    <property type="term" value="C:COPI vesicle coat"/>
    <property type="evidence" value="ECO:0007669"/>
    <property type="project" value="UniProtKB-UniRule"/>
</dbReference>
<dbReference type="InterPro" id="IPR039652">
    <property type="entry name" value="Coatomer_zeta"/>
</dbReference>